<organism evidence="2 3">
    <name type="scientific">Flavobacterium terrae</name>
    <dbReference type="NCBI Taxonomy" id="415425"/>
    <lineage>
        <taxon>Bacteria</taxon>
        <taxon>Pseudomonadati</taxon>
        <taxon>Bacteroidota</taxon>
        <taxon>Flavobacteriia</taxon>
        <taxon>Flavobacteriales</taxon>
        <taxon>Flavobacteriaceae</taxon>
        <taxon>Flavobacterium</taxon>
    </lineage>
</organism>
<proteinExistence type="predicted"/>
<gene>
    <name evidence="2" type="ORF">SAMN05444363_2856</name>
</gene>
<name>A0A1M6H4Q4_9FLAO</name>
<protein>
    <submittedName>
        <fullName evidence="2">Uncharacterized protein</fullName>
    </submittedName>
</protein>
<evidence type="ECO:0000313" key="2">
    <source>
        <dbReference type="EMBL" id="SHJ17102.1"/>
    </source>
</evidence>
<dbReference type="STRING" id="415425.SAMN05444363_2856"/>
<dbReference type="Proteomes" id="UP000184488">
    <property type="component" value="Unassembled WGS sequence"/>
</dbReference>
<feature type="signal peptide" evidence="1">
    <location>
        <begin position="1"/>
        <end position="22"/>
    </location>
</feature>
<keyword evidence="3" id="KW-1185">Reference proteome</keyword>
<sequence length="465" mass="49951">MKKHLLIFIFSLGYFLSFSQNAPTVYVDIQAPLPVCNPGESTTLQADYLQTYATNTNNYDVTSIPYAPQFPFIGGTLLNVEIDDIWSPIVDLPFPFCFYGQNYTKLLVGANGVLSFNIAGVVPGGTETPLVPGDCEWSYSGTIPSTTFPIKNAIYGVYQDIHPGLITNPAVQNINYYVTGTYPNRAFVLNTSEIPQYSCNTSVGLQTYQIILYETTNTIDVLVNKRTACTSWNGGRGVIGLMNQAGTLAAVPPNRNTGTWSAFNEAWRFTPSSAGGSNVTLEWFQGATSLGSTNPITVSPTTSTTYTAVATYTRCDGSLIQIQDDITVAPEPNLPTLDPQDITLCTSSPGPYTFNINQNAYMVNGYATPGDFVFRYYVDSSGAPGALIPNGTLNAYTPASSTYPQTIWVEVEEQGTVTGTGCINLRSFQLNVTAGPSGSFSYASSSYCESITTPVAVTLSGLTSG</sequence>
<feature type="chain" id="PRO_5013246202" evidence="1">
    <location>
        <begin position="23"/>
        <end position="465"/>
    </location>
</feature>
<evidence type="ECO:0000256" key="1">
    <source>
        <dbReference type="SAM" id="SignalP"/>
    </source>
</evidence>
<keyword evidence="1" id="KW-0732">Signal</keyword>
<reference evidence="3" key="1">
    <citation type="submission" date="2016-11" db="EMBL/GenBank/DDBJ databases">
        <authorList>
            <person name="Varghese N."/>
            <person name="Submissions S."/>
        </authorList>
    </citation>
    <scope>NUCLEOTIDE SEQUENCE [LARGE SCALE GENOMIC DNA]</scope>
    <source>
        <strain evidence="3">DSM 18829</strain>
    </source>
</reference>
<evidence type="ECO:0000313" key="3">
    <source>
        <dbReference type="Proteomes" id="UP000184488"/>
    </source>
</evidence>
<dbReference type="EMBL" id="FQZI01000007">
    <property type="protein sequence ID" value="SHJ17102.1"/>
    <property type="molecule type" value="Genomic_DNA"/>
</dbReference>
<accession>A0A1M6H4Q4</accession>
<feature type="non-terminal residue" evidence="2">
    <location>
        <position position="465"/>
    </location>
</feature>
<dbReference type="AlphaFoldDB" id="A0A1M6H4Q4"/>